<reference evidence="1" key="2">
    <citation type="submission" date="2020-09" db="EMBL/GenBank/DDBJ databases">
        <authorList>
            <person name="Sun Q."/>
            <person name="Kim S."/>
        </authorList>
    </citation>
    <scope>NUCLEOTIDE SEQUENCE</scope>
    <source>
        <strain evidence="1">KCTC 23224</strain>
    </source>
</reference>
<dbReference type="Proteomes" id="UP000642809">
    <property type="component" value="Unassembled WGS sequence"/>
</dbReference>
<accession>A0A8J3G4U0</accession>
<keyword evidence="2" id="KW-1185">Reference proteome</keyword>
<reference evidence="1" key="1">
    <citation type="journal article" date="2014" name="Int. J. Syst. Evol. Microbiol.">
        <title>Complete genome sequence of Corynebacterium casei LMG S-19264T (=DSM 44701T), isolated from a smear-ripened cheese.</title>
        <authorList>
            <consortium name="US DOE Joint Genome Institute (JGI-PGF)"/>
            <person name="Walter F."/>
            <person name="Albersmeier A."/>
            <person name="Kalinowski J."/>
            <person name="Ruckert C."/>
        </authorList>
    </citation>
    <scope>NUCLEOTIDE SEQUENCE</scope>
    <source>
        <strain evidence="1">KCTC 23224</strain>
    </source>
</reference>
<name>A0A8J3G4U0_9BACT</name>
<sequence length="106" mass="12301">MSSDKYRDFSTRKKEAMPLSTAFEDLLRAYKIKDRFDERALIQAWPEIMGKTVASRTTSVFIKDKKLFATISSGPVKQELRMNQSKLIQLIQERFGTELIKEVVIL</sequence>
<dbReference type="PANTHER" id="PTHR36456:SF1">
    <property type="entry name" value="UPF0232 PROTEIN SCO3875"/>
    <property type="match status" value="1"/>
</dbReference>
<gene>
    <name evidence="1" type="ORF">GCM10008106_09470</name>
</gene>
<evidence type="ECO:0008006" key="3">
    <source>
        <dbReference type="Google" id="ProtNLM"/>
    </source>
</evidence>
<organism evidence="1 2">
    <name type="scientific">Mongoliitalea lutea</name>
    <dbReference type="NCBI Taxonomy" id="849756"/>
    <lineage>
        <taxon>Bacteria</taxon>
        <taxon>Pseudomonadati</taxon>
        <taxon>Bacteroidota</taxon>
        <taxon>Cytophagia</taxon>
        <taxon>Cytophagales</taxon>
        <taxon>Cyclobacteriaceae</taxon>
        <taxon>Mongoliitalea</taxon>
    </lineage>
</organism>
<dbReference type="EMBL" id="BMYF01000004">
    <property type="protein sequence ID" value="GHB30688.1"/>
    <property type="molecule type" value="Genomic_DNA"/>
</dbReference>
<dbReference type="PANTHER" id="PTHR36456">
    <property type="entry name" value="UPF0232 PROTEIN SCO3875"/>
    <property type="match status" value="1"/>
</dbReference>
<dbReference type="InterPro" id="IPR007922">
    <property type="entry name" value="DciA-like"/>
</dbReference>
<evidence type="ECO:0000313" key="1">
    <source>
        <dbReference type="EMBL" id="GHB30688.1"/>
    </source>
</evidence>
<dbReference type="Pfam" id="PF05258">
    <property type="entry name" value="DciA"/>
    <property type="match status" value="1"/>
</dbReference>
<comment type="caution">
    <text evidence="1">The sequence shown here is derived from an EMBL/GenBank/DDBJ whole genome shotgun (WGS) entry which is preliminary data.</text>
</comment>
<dbReference type="AlphaFoldDB" id="A0A8J3G4U0"/>
<evidence type="ECO:0000313" key="2">
    <source>
        <dbReference type="Proteomes" id="UP000642809"/>
    </source>
</evidence>
<protein>
    <recommendedName>
        <fullName evidence="3">DUF721 domain-containing protein</fullName>
    </recommendedName>
</protein>
<dbReference type="RefSeq" id="WP_189579312.1">
    <property type="nucleotide sequence ID" value="NZ_BMYF01000004.1"/>
</dbReference>
<proteinExistence type="predicted"/>